<protein>
    <recommendedName>
        <fullName evidence="2">ISXO2-like transposase domain-containing protein</fullName>
    </recommendedName>
</protein>
<dbReference type="AlphaFoldDB" id="A0A5J4PKW4"/>
<accession>A0A5J4PKW4</accession>
<gene>
    <name evidence="1" type="ORF">EZS27_039293</name>
</gene>
<organism evidence="1">
    <name type="scientific">termite gut metagenome</name>
    <dbReference type="NCBI Taxonomy" id="433724"/>
    <lineage>
        <taxon>unclassified sequences</taxon>
        <taxon>metagenomes</taxon>
        <taxon>organismal metagenomes</taxon>
    </lineage>
</organism>
<evidence type="ECO:0008006" key="2">
    <source>
        <dbReference type="Google" id="ProtNLM"/>
    </source>
</evidence>
<sequence>MTESELVDNPHKGAKAKRVNRIKMQIINDMKADTVTNIVKEQIDSQAELIIDDSTSYNKVGRTRAHQQNPVFLS</sequence>
<comment type="caution">
    <text evidence="1">The sequence shown here is derived from an EMBL/GenBank/DDBJ whole genome shotgun (WGS) entry which is preliminary data.</text>
</comment>
<evidence type="ECO:0000313" key="1">
    <source>
        <dbReference type="EMBL" id="KAA6309159.1"/>
    </source>
</evidence>
<dbReference type="EMBL" id="SNRY01008091">
    <property type="protein sequence ID" value="KAA6309159.1"/>
    <property type="molecule type" value="Genomic_DNA"/>
</dbReference>
<reference evidence="1" key="1">
    <citation type="submission" date="2019-03" db="EMBL/GenBank/DDBJ databases">
        <title>Single cell metagenomics reveals metabolic interactions within the superorganism composed of flagellate Streblomastix strix and complex community of Bacteroidetes bacteria on its surface.</title>
        <authorList>
            <person name="Treitli S.C."/>
            <person name="Kolisko M."/>
            <person name="Husnik F."/>
            <person name="Keeling P."/>
            <person name="Hampl V."/>
        </authorList>
    </citation>
    <scope>NUCLEOTIDE SEQUENCE</scope>
    <source>
        <strain evidence="1">STM</strain>
    </source>
</reference>
<name>A0A5J4PKW4_9ZZZZ</name>
<proteinExistence type="predicted"/>